<sequence>MIYQPASATTIFQNTSSSFQFFRIPCRLTIYQSLFIQVQTLAQAVTIQIVCIIIYKLKIYYFSNFKIILQINKTRSFHLQQQFLIICLENKPTNIFKFFDFFDCRSSLIVNLNFLQGIMKLYLLLFSFFSFFYFEVIFINFYFFYFKQYLLFSNKYYFYHHF</sequence>
<proteinExistence type="predicted"/>
<dbReference type="AlphaFoldDB" id="W7XF43"/>
<evidence type="ECO:0000313" key="2">
    <source>
        <dbReference type="EMBL" id="EWS75413.1"/>
    </source>
</evidence>
<evidence type="ECO:0000256" key="1">
    <source>
        <dbReference type="SAM" id="Phobius"/>
    </source>
</evidence>
<feature type="transmembrane region" description="Helical" evidence="1">
    <location>
        <begin position="34"/>
        <end position="55"/>
    </location>
</feature>
<feature type="transmembrane region" description="Helical" evidence="1">
    <location>
        <begin position="121"/>
        <end position="145"/>
    </location>
</feature>
<name>W7XF43_TETTS</name>
<keyword evidence="1" id="KW-0472">Membrane</keyword>
<protein>
    <submittedName>
        <fullName evidence="2">Transmembrane protein, putative</fullName>
    </submittedName>
</protein>
<dbReference type="EMBL" id="GG662767">
    <property type="protein sequence ID" value="EWS75413.1"/>
    <property type="molecule type" value="Genomic_DNA"/>
</dbReference>
<dbReference type="Proteomes" id="UP000009168">
    <property type="component" value="Unassembled WGS sequence"/>
</dbReference>
<dbReference type="KEGG" id="tet:TTHERM_000105069"/>
<accession>W7XF43</accession>
<keyword evidence="1" id="KW-1133">Transmembrane helix</keyword>
<keyword evidence="3" id="KW-1185">Reference proteome</keyword>
<dbReference type="InParanoid" id="W7XF43"/>
<gene>
    <name evidence="2" type="ORF">TTHERM_000105069</name>
</gene>
<keyword evidence="1 2" id="KW-0812">Transmembrane</keyword>
<dbReference type="GeneID" id="24437303"/>
<reference evidence="3" key="1">
    <citation type="journal article" date="2006" name="PLoS Biol.">
        <title>Macronuclear genome sequence of the ciliate Tetrahymena thermophila, a model eukaryote.</title>
        <authorList>
            <person name="Eisen J.A."/>
            <person name="Coyne R.S."/>
            <person name="Wu M."/>
            <person name="Wu D."/>
            <person name="Thiagarajan M."/>
            <person name="Wortman J.R."/>
            <person name="Badger J.H."/>
            <person name="Ren Q."/>
            <person name="Amedeo P."/>
            <person name="Jones K.M."/>
            <person name="Tallon L.J."/>
            <person name="Delcher A.L."/>
            <person name="Salzberg S.L."/>
            <person name="Silva J.C."/>
            <person name="Haas B.J."/>
            <person name="Majoros W.H."/>
            <person name="Farzad M."/>
            <person name="Carlton J.M."/>
            <person name="Smith R.K. Jr."/>
            <person name="Garg J."/>
            <person name="Pearlman R.E."/>
            <person name="Karrer K.M."/>
            <person name="Sun L."/>
            <person name="Manning G."/>
            <person name="Elde N.C."/>
            <person name="Turkewitz A.P."/>
            <person name="Asai D.J."/>
            <person name="Wilkes D.E."/>
            <person name="Wang Y."/>
            <person name="Cai H."/>
            <person name="Collins K."/>
            <person name="Stewart B.A."/>
            <person name="Lee S.R."/>
            <person name="Wilamowska K."/>
            <person name="Weinberg Z."/>
            <person name="Ruzzo W.L."/>
            <person name="Wloga D."/>
            <person name="Gaertig J."/>
            <person name="Frankel J."/>
            <person name="Tsao C.-C."/>
            <person name="Gorovsky M.A."/>
            <person name="Keeling P.J."/>
            <person name="Waller R.F."/>
            <person name="Patron N.J."/>
            <person name="Cherry J.M."/>
            <person name="Stover N.A."/>
            <person name="Krieger C.J."/>
            <person name="del Toro C."/>
            <person name="Ryder H.F."/>
            <person name="Williamson S.C."/>
            <person name="Barbeau R.A."/>
            <person name="Hamilton E.P."/>
            <person name="Orias E."/>
        </authorList>
    </citation>
    <scope>NUCLEOTIDE SEQUENCE [LARGE SCALE GENOMIC DNA]</scope>
    <source>
        <strain evidence="3">SB210</strain>
    </source>
</reference>
<dbReference type="RefSeq" id="XP_012652087.1">
    <property type="nucleotide sequence ID" value="XM_012796633.1"/>
</dbReference>
<evidence type="ECO:0000313" key="3">
    <source>
        <dbReference type="Proteomes" id="UP000009168"/>
    </source>
</evidence>
<organism evidence="2 3">
    <name type="scientific">Tetrahymena thermophila (strain SB210)</name>
    <dbReference type="NCBI Taxonomy" id="312017"/>
    <lineage>
        <taxon>Eukaryota</taxon>
        <taxon>Sar</taxon>
        <taxon>Alveolata</taxon>
        <taxon>Ciliophora</taxon>
        <taxon>Intramacronucleata</taxon>
        <taxon>Oligohymenophorea</taxon>
        <taxon>Hymenostomatida</taxon>
        <taxon>Tetrahymenina</taxon>
        <taxon>Tetrahymenidae</taxon>
        <taxon>Tetrahymena</taxon>
    </lineage>
</organism>